<keyword evidence="2" id="KW-1133">Transmembrane helix</keyword>
<evidence type="ECO:0000313" key="3">
    <source>
        <dbReference type="EMBL" id="QPP06013.1"/>
    </source>
</evidence>
<gene>
    <name evidence="3" type="ORF">G4Z16_05910</name>
</gene>
<protein>
    <recommendedName>
        <fullName evidence="5">Secreted protein</fullName>
    </recommendedName>
</protein>
<evidence type="ECO:0000256" key="2">
    <source>
        <dbReference type="SAM" id="Phobius"/>
    </source>
</evidence>
<dbReference type="RefSeq" id="WP_197349547.1">
    <property type="nucleotide sequence ID" value="NZ_CP048882.1"/>
</dbReference>
<dbReference type="Proteomes" id="UP000595046">
    <property type="component" value="Chromosome"/>
</dbReference>
<organism evidence="3 4">
    <name type="scientific">Streptomyces bathyalis</name>
    <dbReference type="NCBI Taxonomy" id="2710756"/>
    <lineage>
        <taxon>Bacteria</taxon>
        <taxon>Bacillati</taxon>
        <taxon>Actinomycetota</taxon>
        <taxon>Actinomycetes</taxon>
        <taxon>Kitasatosporales</taxon>
        <taxon>Streptomycetaceae</taxon>
        <taxon>Streptomyces</taxon>
    </lineage>
</organism>
<dbReference type="EMBL" id="CP048882">
    <property type="protein sequence ID" value="QPP06013.1"/>
    <property type="molecule type" value="Genomic_DNA"/>
</dbReference>
<evidence type="ECO:0008006" key="5">
    <source>
        <dbReference type="Google" id="ProtNLM"/>
    </source>
</evidence>
<feature type="transmembrane region" description="Helical" evidence="2">
    <location>
        <begin position="6"/>
        <end position="28"/>
    </location>
</feature>
<keyword evidence="4" id="KW-1185">Reference proteome</keyword>
<accession>A0A7T1T418</accession>
<feature type="compositionally biased region" description="Basic residues" evidence="1">
    <location>
        <begin position="89"/>
        <end position="106"/>
    </location>
</feature>
<evidence type="ECO:0000313" key="4">
    <source>
        <dbReference type="Proteomes" id="UP000595046"/>
    </source>
</evidence>
<evidence type="ECO:0000256" key="1">
    <source>
        <dbReference type="SAM" id="MobiDB-lite"/>
    </source>
</evidence>
<proteinExistence type="predicted"/>
<feature type="region of interest" description="Disordered" evidence="1">
    <location>
        <begin position="65"/>
        <end position="106"/>
    </location>
</feature>
<name>A0A7T1T418_9ACTN</name>
<dbReference type="KEGG" id="sbat:G4Z16_05910"/>
<reference evidence="4" key="1">
    <citation type="submission" date="2020-02" db="EMBL/GenBank/DDBJ databases">
        <title>Streptomyces sp. ASO4wet.</title>
        <authorList>
            <person name="Risdian C."/>
            <person name="Landwehr W."/>
            <person name="Schupp P."/>
            <person name="Wink J."/>
        </authorList>
    </citation>
    <scope>NUCLEOTIDE SEQUENCE [LARGE SCALE GENOMIC DNA]</scope>
    <source>
        <strain evidence="4">ASO4wet</strain>
    </source>
</reference>
<dbReference type="AlphaFoldDB" id="A0A7T1T418"/>
<keyword evidence="2" id="KW-0812">Transmembrane</keyword>
<sequence length="106" mass="11631">MSELLPYLVVAAALAAVIGFFAWLAAVVRRRGIAGAAVRGALAAHDEAFHVTAHDSAYEIQAQAERKVPVLSPGGRDGGAGRRPVVPRPRTRRRRLRFRKRRPGRR</sequence>
<keyword evidence="2" id="KW-0472">Membrane</keyword>